<dbReference type="InterPro" id="IPR036663">
    <property type="entry name" value="Fumarylacetoacetase_C_sf"/>
</dbReference>
<keyword evidence="2" id="KW-1185">Reference proteome</keyword>
<evidence type="ECO:0000313" key="1">
    <source>
        <dbReference type="EMBL" id="SHN19161.1"/>
    </source>
</evidence>
<evidence type="ECO:0000313" key="2">
    <source>
        <dbReference type="Proteomes" id="UP000184440"/>
    </source>
</evidence>
<name>A0A1M7PP95_9ACTN</name>
<dbReference type="AlphaFoldDB" id="A0A1M7PP95"/>
<protein>
    <submittedName>
        <fullName evidence="1">Uncharacterized protein</fullName>
    </submittedName>
</protein>
<dbReference type="Proteomes" id="UP000184440">
    <property type="component" value="Unassembled WGS sequence"/>
</dbReference>
<organism evidence="1 2">
    <name type="scientific">Cryptosporangium aurantiacum</name>
    <dbReference type="NCBI Taxonomy" id="134849"/>
    <lineage>
        <taxon>Bacteria</taxon>
        <taxon>Bacillati</taxon>
        <taxon>Actinomycetota</taxon>
        <taxon>Actinomycetes</taxon>
        <taxon>Cryptosporangiales</taxon>
        <taxon>Cryptosporangiaceae</taxon>
        <taxon>Cryptosporangium</taxon>
    </lineage>
</organism>
<dbReference type="GO" id="GO:0003824">
    <property type="term" value="F:catalytic activity"/>
    <property type="evidence" value="ECO:0007669"/>
    <property type="project" value="InterPro"/>
</dbReference>
<dbReference type="STRING" id="134849.SAMN05443668_103551"/>
<reference evidence="1 2" key="1">
    <citation type="submission" date="2016-11" db="EMBL/GenBank/DDBJ databases">
        <authorList>
            <person name="Jaros S."/>
            <person name="Januszkiewicz K."/>
            <person name="Wedrychowicz H."/>
        </authorList>
    </citation>
    <scope>NUCLEOTIDE SEQUENCE [LARGE SCALE GENOMIC DNA]</scope>
    <source>
        <strain evidence="1 2">DSM 46144</strain>
    </source>
</reference>
<gene>
    <name evidence="1" type="ORF">SAMN05443668_103551</name>
</gene>
<accession>A0A1M7PP95</accession>
<sequence length="149" mass="16138">MGLAQLSVGGEPTSAALVREDRILDLSGWPELDHPHSSADLLARWDDVQATLDALADDEAAGWKPLAGFQVHRPVDPRQVFQCGATYRTHVIDLAVAHHDGRDGRTVEQVRADAAAQMDDRRRHAPYVFVGLPSAISGPFDDVILPADG</sequence>
<dbReference type="EMBL" id="FRCS01000003">
    <property type="protein sequence ID" value="SHN19161.1"/>
    <property type="molecule type" value="Genomic_DNA"/>
</dbReference>
<proteinExistence type="predicted"/>
<dbReference type="Gene3D" id="3.90.850.10">
    <property type="entry name" value="Fumarylacetoacetase-like, C-terminal domain"/>
    <property type="match status" value="1"/>
</dbReference>